<name>A0A7Z2YF63_9VIBR</name>
<dbReference type="Pfam" id="PF00072">
    <property type="entry name" value="Response_reg"/>
    <property type="match status" value="2"/>
</dbReference>
<sequence length="1034" mass="116064">MNVMNWLNQMSVKVKLTLALSLPLLFVCLLSVRLINGLDSQLTSLKTIEGGIQFVDSLSSLYKESHQARMDRDSSNLEGTYQRLTELIPKALPTQDPIIVKQLVDDLYQTSLDLTQAQGMEEIEEQSEWLVDIYTQVLLLLEKEPIQSGIATIEGHQNALYQLNWLLLWASEENWHLHLLHDNQDASLDRLEQVDYHDMLVGYIKNQQLYIDRFVALNADEQQVKLLLTAFSNAAFEVSYEFRQQLLNMATTPISPQDIKFGFQALDARLDLISNVADVINSQLVVEMNTLVSEFQKQRTLFFVVLGVMAIIVIVIGTSLATRISQKLAEILGFLRQMEDTNEMPTRLKIGGRDELSSFARQVNKLAEERIENQNRIIKSKEEALLAKEKAEQASKAKSSFLANMSHEIRTPLNGVIGISEVLTDTDLSATQRDYVDTIETSSQLLLSLINDILDFSKIESGMLIISHHHTTIRETLFDIAAIVAPKTAEKNLSINVDISDDFPYRIMVDDHRLRQVLMNFMSNAVKFTETGGVTISAKVLSVSGKASTLRFEVIDTGIGIDEKKQEQIFKPFTQEDDSTTRNFGGTGLGLAISTQLIELMGGEIKIHSRKGYGSCFYFDLELEVIENYYVATKEQAPISVCIVGTPSKMRDAIANELKYYNISVAATFNTPADIKELDDDSVIVLCQQELQQALDDCHAIRHQNEHQSICLVRNYGQSQHDYGQLIDGLVSYPLLGNRLTKAVRASASKQSSRQPQKNVVELRANVSRKALLVEDNKVNQKVATVNLQKMGYECDIANNGQEALDRVMAHPGYLFILMDCMMPVMDGFEATQAIRAWEQSNEKAPTPIIAMTASVLDDDIQRCFDVGMDDYVPKPFKANLLQDKIERITPPEVSSTTVTPEKVDTPSQTVQAKVLLVEDNKVNQKVASTHLKNAGYTFDIANDGQEAVDLIEAGNQYLLILMDCMMPNKDGFGATADIRVYEQENGLKRTPIIALTASVIDDDIQRCFDCGMDEYLSKPVKKDVLLDKMERFK</sequence>
<evidence type="ECO:0000256" key="4">
    <source>
        <dbReference type="ARBA" id="ARBA00022475"/>
    </source>
</evidence>
<dbReference type="Gene3D" id="3.40.50.2300">
    <property type="match status" value="2"/>
</dbReference>
<dbReference type="InterPro" id="IPR004358">
    <property type="entry name" value="Sig_transdc_His_kin-like_C"/>
</dbReference>
<evidence type="ECO:0000256" key="6">
    <source>
        <dbReference type="ARBA" id="ARBA00022679"/>
    </source>
</evidence>
<dbReference type="AlphaFoldDB" id="A0A7Z2YF63"/>
<evidence type="ECO:0000256" key="7">
    <source>
        <dbReference type="ARBA" id="ARBA00022692"/>
    </source>
</evidence>
<dbReference type="KEGG" id="vas:GT360_16030"/>
<dbReference type="SMART" id="SM00388">
    <property type="entry name" value="HisKA"/>
    <property type="match status" value="1"/>
</dbReference>
<dbReference type="CDD" id="cd17546">
    <property type="entry name" value="REC_hyHK_CKI1_RcsC-like"/>
    <property type="match status" value="2"/>
</dbReference>
<dbReference type="CDD" id="cd16922">
    <property type="entry name" value="HATPase_EvgS-ArcB-TorS-like"/>
    <property type="match status" value="1"/>
</dbReference>
<dbReference type="Gene3D" id="6.10.340.10">
    <property type="match status" value="1"/>
</dbReference>
<protein>
    <recommendedName>
        <fullName evidence="3">histidine kinase</fullName>
        <ecNumber evidence="3">2.7.13.3</ecNumber>
    </recommendedName>
</protein>
<evidence type="ECO:0000313" key="19">
    <source>
        <dbReference type="EMBL" id="QIA65071.1"/>
    </source>
</evidence>
<keyword evidence="11" id="KW-0067">ATP-binding</keyword>
<dbReference type="InterPro" id="IPR011006">
    <property type="entry name" value="CheY-like_superfamily"/>
</dbReference>
<dbReference type="FunFam" id="1.10.287.130:FF:000003">
    <property type="entry name" value="Histidine kinase"/>
    <property type="match status" value="1"/>
</dbReference>
<keyword evidence="13" id="KW-0902">Two-component regulatory system</keyword>
<evidence type="ECO:0000256" key="10">
    <source>
        <dbReference type="ARBA" id="ARBA00022801"/>
    </source>
</evidence>
<keyword evidence="7 16" id="KW-0812">Transmembrane</keyword>
<feature type="modified residue" description="4-aspartylphosphate" evidence="15">
    <location>
        <position position="820"/>
    </location>
</feature>
<organism evidence="19 20">
    <name type="scientific">Vibrio astriarenae</name>
    <dbReference type="NCBI Taxonomy" id="1481923"/>
    <lineage>
        <taxon>Bacteria</taxon>
        <taxon>Pseudomonadati</taxon>
        <taxon>Pseudomonadota</taxon>
        <taxon>Gammaproteobacteria</taxon>
        <taxon>Vibrionales</taxon>
        <taxon>Vibrionaceae</taxon>
        <taxon>Vibrio</taxon>
    </lineage>
</organism>
<dbReference type="Gene3D" id="1.10.287.130">
    <property type="match status" value="1"/>
</dbReference>
<evidence type="ECO:0000313" key="20">
    <source>
        <dbReference type="Proteomes" id="UP000464262"/>
    </source>
</evidence>
<keyword evidence="14 16" id="KW-0472">Membrane</keyword>
<comment type="subcellular location">
    <subcellularLocation>
        <location evidence="2">Cell membrane</location>
        <topology evidence="2">Multi-pass membrane protein</topology>
    </subcellularLocation>
</comment>
<dbReference type="Gene3D" id="3.30.565.10">
    <property type="entry name" value="Histidine kinase-like ATPase, C-terminal domain"/>
    <property type="match status" value="1"/>
</dbReference>
<feature type="transmembrane region" description="Helical" evidence="16">
    <location>
        <begin position="301"/>
        <end position="321"/>
    </location>
</feature>
<gene>
    <name evidence="19" type="ORF">GT360_16030</name>
</gene>
<keyword evidence="4" id="KW-1003">Cell membrane</keyword>
<accession>A0A7Z2YF63</accession>
<dbReference type="SMART" id="SM00448">
    <property type="entry name" value="REC"/>
    <property type="match status" value="2"/>
</dbReference>
<feature type="domain" description="Histidine kinase" evidence="17">
    <location>
        <begin position="404"/>
        <end position="625"/>
    </location>
</feature>
<evidence type="ECO:0000256" key="11">
    <source>
        <dbReference type="ARBA" id="ARBA00022840"/>
    </source>
</evidence>
<reference evidence="19 20" key="1">
    <citation type="submission" date="2020-01" db="EMBL/GenBank/DDBJ databases">
        <title>Whole genome and functional gene identification of agarase of Vibrio HN897.</title>
        <authorList>
            <person name="Liu Y."/>
            <person name="Zhao Z."/>
        </authorList>
    </citation>
    <scope>NUCLEOTIDE SEQUENCE [LARGE SCALE GENOMIC DNA]</scope>
    <source>
        <strain evidence="19 20">HN897</strain>
    </source>
</reference>
<evidence type="ECO:0000256" key="2">
    <source>
        <dbReference type="ARBA" id="ARBA00004651"/>
    </source>
</evidence>
<evidence type="ECO:0000256" key="15">
    <source>
        <dbReference type="PROSITE-ProRule" id="PRU00169"/>
    </source>
</evidence>
<proteinExistence type="predicted"/>
<keyword evidence="6" id="KW-0808">Transferase</keyword>
<keyword evidence="12 16" id="KW-1133">Transmembrane helix</keyword>
<dbReference type="SUPFAM" id="SSF47384">
    <property type="entry name" value="Homodimeric domain of signal transducing histidine kinase"/>
    <property type="match status" value="1"/>
</dbReference>
<dbReference type="InterPro" id="IPR005467">
    <property type="entry name" value="His_kinase_dom"/>
</dbReference>
<feature type="domain" description="Response regulatory" evidence="18">
    <location>
        <begin position="770"/>
        <end position="890"/>
    </location>
</feature>
<comment type="catalytic activity">
    <reaction evidence="1">
        <text>ATP + protein L-histidine = ADP + protein N-phospho-L-histidine.</text>
        <dbReference type="EC" id="2.7.13.3"/>
    </reaction>
</comment>
<dbReference type="EMBL" id="CP047476">
    <property type="protein sequence ID" value="QIA65071.1"/>
    <property type="molecule type" value="Genomic_DNA"/>
</dbReference>
<dbReference type="CDD" id="cd00082">
    <property type="entry name" value="HisKA"/>
    <property type="match status" value="1"/>
</dbReference>
<evidence type="ECO:0000256" key="3">
    <source>
        <dbReference type="ARBA" id="ARBA00012438"/>
    </source>
</evidence>
<evidence type="ECO:0000259" key="18">
    <source>
        <dbReference type="PROSITE" id="PS50110"/>
    </source>
</evidence>
<feature type="modified residue" description="4-aspartylphosphate" evidence="15">
    <location>
        <position position="964"/>
    </location>
</feature>
<dbReference type="PANTHER" id="PTHR45339:SF1">
    <property type="entry name" value="HYBRID SIGNAL TRANSDUCTION HISTIDINE KINASE J"/>
    <property type="match status" value="1"/>
</dbReference>
<evidence type="ECO:0000256" key="13">
    <source>
        <dbReference type="ARBA" id="ARBA00023012"/>
    </source>
</evidence>
<dbReference type="GO" id="GO:0005886">
    <property type="term" value="C:plasma membrane"/>
    <property type="evidence" value="ECO:0007669"/>
    <property type="project" value="UniProtKB-SubCell"/>
</dbReference>
<dbReference type="GO" id="GO:0000155">
    <property type="term" value="F:phosphorelay sensor kinase activity"/>
    <property type="evidence" value="ECO:0007669"/>
    <property type="project" value="InterPro"/>
</dbReference>
<keyword evidence="9" id="KW-0418">Kinase</keyword>
<dbReference type="InterPro" id="IPR036097">
    <property type="entry name" value="HisK_dim/P_sf"/>
</dbReference>
<dbReference type="PROSITE" id="PS50110">
    <property type="entry name" value="RESPONSE_REGULATORY"/>
    <property type="match status" value="2"/>
</dbReference>
<keyword evidence="5 15" id="KW-0597">Phosphoprotein</keyword>
<dbReference type="GO" id="GO:0016787">
    <property type="term" value="F:hydrolase activity"/>
    <property type="evidence" value="ECO:0007669"/>
    <property type="project" value="UniProtKB-KW"/>
</dbReference>
<evidence type="ECO:0000256" key="8">
    <source>
        <dbReference type="ARBA" id="ARBA00022741"/>
    </source>
</evidence>
<keyword evidence="10" id="KW-0378">Hydrolase</keyword>
<dbReference type="InterPro" id="IPR001789">
    <property type="entry name" value="Sig_transdc_resp-reg_receiver"/>
</dbReference>
<keyword evidence="8" id="KW-0547">Nucleotide-binding</keyword>
<evidence type="ECO:0000256" key="5">
    <source>
        <dbReference type="ARBA" id="ARBA00022553"/>
    </source>
</evidence>
<dbReference type="SMART" id="SM00387">
    <property type="entry name" value="HATPase_c"/>
    <property type="match status" value="1"/>
</dbReference>
<dbReference type="Pfam" id="PF00512">
    <property type="entry name" value="HisKA"/>
    <property type="match status" value="1"/>
</dbReference>
<evidence type="ECO:0000256" key="16">
    <source>
        <dbReference type="SAM" id="Phobius"/>
    </source>
</evidence>
<dbReference type="SUPFAM" id="SSF55874">
    <property type="entry name" value="ATPase domain of HSP90 chaperone/DNA topoisomerase II/histidine kinase"/>
    <property type="match status" value="1"/>
</dbReference>
<evidence type="ECO:0000256" key="14">
    <source>
        <dbReference type="ARBA" id="ARBA00023136"/>
    </source>
</evidence>
<evidence type="ECO:0000256" key="1">
    <source>
        <dbReference type="ARBA" id="ARBA00000085"/>
    </source>
</evidence>
<dbReference type="InterPro" id="IPR003594">
    <property type="entry name" value="HATPase_dom"/>
</dbReference>
<dbReference type="Proteomes" id="UP000464262">
    <property type="component" value="Chromosome 2"/>
</dbReference>
<keyword evidence="20" id="KW-1185">Reference proteome</keyword>
<dbReference type="Pfam" id="PF02518">
    <property type="entry name" value="HATPase_c"/>
    <property type="match status" value="1"/>
</dbReference>
<dbReference type="GO" id="GO:0005524">
    <property type="term" value="F:ATP binding"/>
    <property type="evidence" value="ECO:0007669"/>
    <property type="project" value="UniProtKB-KW"/>
</dbReference>
<dbReference type="PRINTS" id="PR00344">
    <property type="entry name" value="BCTRLSENSOR"/>
</dbReference>
<dbReference type="InterPro" id="IPR036890">
    <property type="entry name" value="HATPase_C_sf"/>
</dbReference>
<evidence type="ECO:0000256" key="12">
    <source>
        <dbReference type="ARBA" id="ARBA00022989"/>
    </source>
</evidence>
<evidence type="ECO:0000259" key="17">
    <source>
        <dbReference type="PROSITE" id="PS50109"/>
    </source>
</evidence>
<dbReference type="PROSITE" id="PS50109">
    <property type="entry name" value="HIS_KIN"/>
    <property type="match status" value="1"/>
</dbReference>
<feature type="domain" description="Response regulatory" evidence="18">
    <location>
        <begin position="914"/>
        <end position="1034"/>
    </location>
</feature>
<dbReference type="InterPro" id="IPR003661">
    <property type="entry name" value="HisK_dim/P_dom"/>
</dbReference>
<dbReference type="SUPFAM" id="SSF52172">
    <property type="entry name" value="CheY-like"/>
    <property type="match status" value="2"/>
</dbReference>
<dbReference type="RefSeq" id="WP_164649970.1">
    <property type="nucleotide sequence ID" value="NZ_CP047476.1"/>
</dbReference>
<dbReference type="FunFam" id="3.30.565.10:FF:000010">
    <property type="entry name" value="Sensor histidine kinase RcsC"/>
    <property type="match status" value="1"/>
</dbReference>
<dbReference type="EC" id="2.7.13.3" evidence="3"/>
<dbReference type="PANTHER" id="PTHR45339">
    <property type="entry name" value="HYBRID SIGNAL TRANSDUCTION HISTIDINE KINASE J"/>
    <property type="match status" value="1"/>
</dbReference>
<evidence type="ECO:0000256" key="9">
    <source>
        <dbReference type="ARBA" id="ARBA00022777"/>
    </source>
</evidence>